<evidence type="ECO:0000256" key="4">
    <source>
        <dbReference type="ARBA" id="ARBA00022989"/>
    </source>
</evidence>
<dbReference type="RefSeq" id="WP_242010011.1">
    <property type="nucleotide sequence ID" value="NZ_WOSY01000002.1"/>
</dbReference>
<gene>
    <name evidence="7" type="ORF">GOB81_03005</name>
</gene>
<evidence type="ECO:0000313" key="7">
    <source>
        <dbReference type="EMBL" id="NHN87602.1"/>
    </source>
</evidence>
<keyword evidence="8" id="KW-1185">Reference proteome</keyword>
<dbReference type="InterPro" id="IPR051311">
    <property type="entry name" value="DedA_domain"/>
</dbReference>
<keyword evidence="3 6" id="KW-0812">Transmembrane</keyword>
<evidence type="ECO:0000256" key="2">
    <source>
        <dbReference type="ARBA" id="ARBA00022475"/>
    </source>
</evidence>
<organism evidence="7 8">
    <name type="scientific">Acetobacter conturbans</name>
    <dbReference type="NCBI Taxonomy" id="1737472"/>
    <lineage>
        <taxon>Bacteria</taxon>
        <taxon>Pseudomonadati</taxon>
        <taxon>Pseudomonadota</taxon>
        <taxon>Alphaproteobacteria</taxon>
        <taxon>Acetobacterales</taxon>
        <taxon>Acetobacteraceae</taxon>
        <taxon>Acetobacter</taxon>
    </lineage>
</organism>
<dbReference type="PANTHER" id="PTHR42709:SF6">
    <property type="entry name" value="UNDECAPRENYL PHOSPHATE TRANSPORTER A"/>
    <property type="match status" value="1"/>
</dbReference>
<name>A0ABX0JW32_9PROT</name>
<proteinExistence type="predicted"/>
<keyword evidence="5 6" id="KW-0472">Membrane</keyword>
<dbReference type="Proteomes" id="UP000631653">
    <property type="component" value="Unassembled WGS sequence"/>
</dbReference>
<feature type="transmembrane region" description="Helical" evidence="6">
    <location>
        <begin position="40"/>
        <end position="64"/>
    </location>
</feature>
<evidence type="ECO:0000256" key="1">
    <source>
        <dbReference type="ARBA" id="ARBA00004651"/>
    </source>
</evidence>
<evidence type="ECO:0008006" key="9">
    <source>
        <dbReference type="Google" id="ProtNLM"/>
    </source>
</evidence>
<evidence type="ECO:0000256" key="5">
    <source>
        <dbReference type="ARBA" id="ARBA00023136"/>
    </source>
</evidence>
<evidence type="ECO:0000313" key="8">
    <source>
        <dbReference type="Proteomes" id="UP000631653"/>
    </source>
</evidence>
<dbReference type="PANTHER" id="PTHR42709">
    <property type="entry name" value="ALKALINE PHOSPHATASE LIKE PROTEIN"/>
    <property type="match status" value="1"/>
</dbReference>
<evidence type="ECO:0000256" key="6">
    <source>
        <dbReference type="SAM" id="Phobius"/>
    </source>
</evidence>
<keyword evidence="4 6" id="KW-1133">Transmembrane helix</keyword>
<evidence type="ECO:0000256" key="3">
    <source>
        <dbReference type="ARBA" id="ARBA00022692"/>
    </source>
</evidence>
<comment type="subcellular location">
    <subcellularLocation>
        <location evidence="1">Cell membrane</location>
        <topology evidence="1">Multi-pass membrane protein</topology>
    </subcellularLocation>
</comment>
<dbReference type="EMBL" id="WOSY01000002">
    <property type="protein sequence ID" value="NHN87602.1"/>
    <property type="molecule type" value="Genomic_DNA"/>
</dbReference>
<sequence>MAFDPSSPLIAWLSAAAHNPFGQAAAIILGTFILEDGATILTAIAVGDGTVGGALALVSLYIGIITGDAGLYGLGRLAALWPAARRWAPSSAKNGAPAPTKWWKGRALFRVIFLSRFIPGTRLPIYTASGFFNAGFGIFILATAIATLFWTTSLFALSLKMGQILLDELGAWRWAGIAGFIAAIVLVGRQVARMQPSSSRG</sequence>
<protein>
    <recommendedName>
        <fullName evidence="9">DedA family protein</fullName>
    </recommendedName>
</protein>
<feature type="transmembrane region" description="Helical" evidence="6">
    <location>
        <begin position="171"/>
        <end position="192"/>
    </location>
</feature>
<comment type="caution">
    <text evidence="7">The sequence shown here is derived from an EMBL/GenBank/DDBJ whole genome shotgun (WGS) entry which is preliminary data.</text>
</comment>
<accession>A0ABX0JW32</accession>
<reference evidence="7 8" key="1">
    <citation type="journal article" date="2020" name="Int. J. Syst. Evol. Microbiol.">
        <title>Novel acetic acid bacteria from cider fermentations: Acetobacter conturbans sp. nov. and Acetobacter fallax sp. nov.</title>
        <authorList>
            <person name="Sombolestani A.S."/>
            <person name="Cleenwerck I."/>
            <person name="Cnockaert M."/>
            <person name="Borremans W."/>
            <person name="Wieme A.D."/>
            <person name="De Vuyst L."/>
            <person name="Vandamme P."/>
        </authorList>
    </citation>
    <scope>NUCLEOTIDE SEQUENCE [LARGE SCALE GENOMIC DNA]</scope>
    <source>
        <strain evidence="7 8">LMG 1627</strain>
    </source>
</reference>
<keyword evidence="2" id="KW-1003">Cell membrane</keyword>
<feature type="transmembrane region" description="Helical" evidence="6">
    <location>
        <begin position="131"/>
        <end position="151"/>
    </location>
</feature>